<dbReference type="STRING" id="661478.OP10G_4079"/>
<dbReference type="EMBL" id="CP007139">
    <property type="protein sequence ID" value="AIE87447.1"/>
    <property type="molecule type" value="Genomic_DNA"/>
</dbReference>
<sequence>MPSVELPLYRQIAVDAFNQTWRLLEKSGRSAEEDLAMIHMAHASRYHWGLVGQPVHWARGEWQISRVYAALERGEPAMFHARRCLEYAEKNDLSTFDKAAAHEALVRAYRVACHFDLARRHYDQAWSTAKGITEPEDRAVIFADLREHAEVLGIPFPE</sequence>
<accession>A0A068NVP8</accession>
<protein>
    <submittedName>
        <fullName evidence="1">Uncharacterized protein</fullName>
    </submittedName>
</protein>
<keyword evidence="2" id="KW-1185">Reference proteome</keyword>
<name>A0A068NVP8_FIMGI</name>
<proteinExistence type="predicted"/>
<evidence type="ECO:0000313" key="2">
    <source>
        <dbReference type="Proteomes" id="UP000027982"/>
    </source>
</evidence>
<dbReference type="KEGG" id="fgi:OP10G_4079"/>
<dbReference type="HOGENOM" id="CLU_1729582_0_0_0"/>
<dbReference type="AlphaFoldDB" id="A0A068NVP8"/>
<evidence type="ECO:0000313" key="1">
    <source>
        <dbReference type="EMBL" id="AIE87447.1"/>
    </source>
</evidence>
<dbReference type="eggNOG" id="ENOG5032YJ3">
    <property type="taxonomic scope" value="Bacteria"/>
</dbReference>
<dbReference type="OrthoDB" id="7849865at2"/>
<dbReference type="Proteomes" id="UP000027982">
    <property type="component" value="Chromosome"/>
</dbReference>
<organism evidence="1 2">
    <name type="scientific">Fimbriimonas ginsengisoli Gsoil 348</name>
    <dbReference type="NCBI Taxonomy" id="661478"/>
    <lineage>
        <taxon>Bacteria</taxon>
        <taxon>Bacillati</taxon>
        <taxon>Armatimonadota</taxon>
        <taxon>Fimbriimonadia</taxon>
        <taxon>Fimbriimonadales</taxon>
        <taxon>Fimbriimonadaceae</taxon>
        <taxon>Fimbriimonas</taxon>
    </lineage>
</organism>
<dbReference type="RefSeq" id="WP_025228657.1">
    <property type="nucleotide sequence ID" value="NZ_CP007139.1"/>
</dbReference>
<gene>
    <name evidence="1" type="ORF">OP10G_4079</name>
</gene>
<reference evidence="1 2" key="1">
    <citation type="journal article" date="2014" name="PLoS ONE">
        <title>The first complete genome sequence of the class fimbriimonadia in the phylum armatimonadetes.</title>
        <authorList>
            <person name="Hu Z.Y."/>
            <person name="Wang Y.Z."/>
            <person name="Im W.T."/>
            <person name="Wang S.Y."/>
            <person name="Zhao G.P."/>
            <person name="Zheng H.J."/>
            <person name="Quan Z.X."/>
        </authorList>
    </citation>
    <scope>NUCLEOTIDE SEQUENCE [LARGE SCALE GENOMIC DNA]</scope>
    <source>
        <strain evidence="1">Gsoil 348</strain>
    </source>
</reference>